<evidence type="ECO:0000313" key="3">
    <source>
        <dbReference type="Proteomes" id="UP000230423"/>
    </source>
</evidence>
<dbReference type="Proteomes" id="UP000230423">
    <property type="component" value="Unassembled WGS sequence"/>
</dbReference>
<feature type="compositionally biased region" description="Polar residues" evidence="1">
    <location>
        <begin position="108"/>
        <end position="118"/>
    </location>
</feature>
<feature type="compositionally biased region" description="Polar residues" evidence="1">
    <location>
        <begin position="50"/>
        <end position="63"/>
    </location>
</feature>
<feature type="compositionally biased region" description="Pro residues" evidence="1">
    <location>
        <begin position="66"/>
        <end position="81"/>
    </location>
</feature>
<keyword evidence="3" id="KW-1185">Reference proteome</keyword>
<proteinExistence type="predicted"/>
<evidence type="ECO:0000313" key="2">
    <source>
        <dbReference type="EMBL" id="PIO57296.1"/>
    </source>
</evidence>
<sequence length="289" mass="31055">MASVKVRLYLSSRAEMNDVITRAKAAVLGLRVPSPKIAEQSPVHQEAVQAWQTATSSPLQSQYAPAPAPEHPMKPSSPLPGGPRALFPPTNRQDGPPVNGGGPPGSLSLHNRQQSNSVRLPGSWREDSGQSYGASSWQSNMQKPGPNSGPPIRKPLISKPPSTYNDDKPAMPPVGRPGGRPPLPPPQPMRQPQPPITRTPLLGPNFGSGPNAVRPTPTNPKYVELSRLPTEMLRPAVLEQFLRPSIPLQVSSVKVVYSSQGIHMNTLVRFDNPADADAVLDRDGELGIR</sequence>
<feature type="non-terminal residue" evidence="2">
    <location>
        <position position="289"/>
    </location>
</feature>
<name>A0A2G9TH52_TELCI</name>
<reference evidence="2 3" key="1">
    <citation type="submission" date="2015-09" db="EMBL/GenBank/DDBJ databases">
        <title>Draft genome of the parasitic nematode Teladorsagia circumcincta isolate WARC Sus (inbred).</title>
        <authorList>
            <person name="Mitreva M."/>
        </authorList>
    </citation>
    <scope>NUCLEOTIDE SEQUENCE [LARGE SCALE GENOMIC DNA]</scope>
    <source>
        <strain evidence="2 3">S</strain>
    </source>
</reference>
<evidence type="ECO:0000256" key="1">
    <source>
        <dbReference type="SAM" id="MobiDB-lite"/>
    </source>
</evidence>
<dbReference type="EMBL" id="KZ366435">
    <property type="protein sequence ID" value="PIO57296.1"/>
    <property type="molecule type" value="Genomic_DNA"/>
</dbReference>
<accession>A0A2G9TH52</accession>
<feature type="compositionally biased region" description="Polar residues" evidence="1">
    <location>
        <begin position="129"/>
        <end position="142"/>
    </location>
</feature>
<feature type="compositionally biased region" description="Pro residues" evidence="1">
    <location>
        <begin position="170"/>
        <end position="197"/>
    </location>
</feature>
<dbReference type="OrthoDB" id="2588702at2759"/>
<feature type="region of interest" description="Disordered" evidence="1">
    <location>
        <begin position="38"/>
        <end position="219"/>
    </location>
</feature>
<protein>
    <submittedName>
        <fullName evidence="2">Uncharacterized protein</fullName>
    </submittedName>
</protein>
<dbReference type="AlphaFoldDB" id="A0A2G9TH52"/>
<gene>
    <name evidence="2" type="ORF">TELCIR_21297</name>
</gene>
<organism evidence="2 3">
    <name type="scientific">Teladorsagia circumcincta</name>
    <name type="common">Brown stomach worm</name>
    <name type="synonym">Ostertagia circumcincta</name>
    <dbReference type="NCBI Taxonomy" id="45464"/>
    <lineage>
        <taxon>Eukaryota</taxon>
        <taxon>Metazoa</taxon>
        <taxon>Ecdysozoa</taxon>
        <taxon>Nematoda</taxon>
        <taxon>Chromadorea</taxon>
        <taxon>Rhabditida</taxon>
        <taxon>Rhabditina</taxon>
        <taxon>Rhabditomorpha</taxon>
        <taxon>Strongyloidea</taxon>
        <taxon>Trichostrongylidae</taxon>
        <taxon>Teladorsagia</taxon>
    </lineage>
</organism>